<dbReference type="AlphaFoldDB" id="A0A2S0X9F9"/>
<keyword evidence="4 5" id="KW-0732">Signal</keyword>
<dbReference type="SMR" id="A0A2S0X9F9"/>
<evidence type="ECO:0000256" key="1">
    <source>
        <dbReference type="ARBA" id="ARBA00004613"/>
    </source>
</evidence>
<evidence type="ECO:0000256" key="2">
    <source>
        <dbReference type="ARBA" id="ARBA00008098"/>
    </source>
</evidence>
<protein>
    <submittedName>
        <fullName evidence="6">Odorant-binding protein 3</fullName>
    </submittedName>
</protein>
<dbReference type="InterPro" id="IPR036728">
    <property type="entry name" value="PBP_GOBP_sf"/>
</dbReference>
<sequence>MKTLTGLFIVCCGLVVIKASMTEEQQQAFQKLLKNCAEKEKASQADIDDFLASKPAVEPQAKCFRACLHETFGSMKNNKFSREGFLAVMKMKFEGDAEKIKIANEVADTCANEEDSDRCEAGAKICKCLGETSRAKGLIE</sequence>
<gene>
    <name evidence="6" type="primary">OBP3</name>
</gene>
<dbReference type="EMBL" id="MG544123">
    <property type="protein sequence ID" value="AWC08414.1"/>
    <property type="molecule type" value="mRNA"/>
</dbReference>
<organism evidence="6">
    <name type="scientific">Bradysia odoriphaga</name>
    <dbReference type="NCBI Taxonomy" id="1564500"/>
    <lineage>
        <taxon>Eukaryota</taxon>
        <taxon>Metazoa</taxon>
        <taxon>Ecdysozoa</taxon>
        <taxon>Arthropoda</taxon>
        <taxon>Hexapoda</taxon>
        <taxon>Insecta</taxon>
        <taxon>Pterygota</taxon>
        <taxon>Neoptera</taxon>
        <taxon>Endopterygota</taxon>
        <taxon>Diptera</taxon>
        <taxon>Nematocera</taxon>
        <taxon>Sciaroidea</taxon>
        <taxon>Sciaridae</taxon>
        <taxon>Bradysia</taxon>
    </lineage>
</organism>
<dbReference type="SUPFAM" id="SSF47565">
    <property type="entry name" value="Insect pheromone/odorant-binding proteins"/>
    <property type="match status" value="1"/>
</dbReference>
<evidence type="ECO:0000256" key="3">
    <source>
        <dbReference type="ARBA" id="ARBA00022525"/>
    </source>
</evidence>
<reference evidence="6" key="1">
    <citation type="journal article" date="2018" name="Front. Physiol.">
        <title>Sex- and Tissue-Specific Expression Profiles of Odorant Binding Protein and Chemosensory Protein Genes in Bradysia odoriphaga (Diptera: Sciaridae).</title>
        <authorList>
            <person name="Zhao Y."/>
            <person name="Ding J."/>
            <person name="Zhang Z."/>
            <person name="Liu F."/>
            <person name="Zhou C."/>
            <person name="Mu W."/>
        </authorList>
    </citation>
    <scope>NUCLEOTIDE SEQUENCE</scope>
</reference>
<name>A0A2S0X9F9_9DIPT</name>
<dbReference type="SMART" id="SM00708">
    <property type="entry name" value="PhBP"/>
    <property type="match status" value="1"/>
</dbReference>
<evidence type="ECO:0000256" key="4">
    <source>
        <dbReference type="ARBA" id="ARBA00022729"/>
    </source>
</evidence>
<accession>A0A2S0X9F9</accession>
<comment type="similarity">
    <text evidence="2">Belongs to the PBP/GOBP family.</text>
</comment>
<dbReference type="Gene3D" id="1.10.238.20">
    <property type="entry name" value="Pheromone/general odorant binding protein domain"/>
    <property type="match status" value="1"/>
</dbReference>
<proteinExistence type="evidence at transcript level"/>
<dbReference type="PANTHER" id="PTHR11857">
    <property type="entry name" value="ODORANT BINDING PROTEIN-RELATED"/>
    <property type="match status" value="1"/>
</dbReference>
<dbReference type="GO" id="GO:0005615">
    <property type="term" value="C:extracellular space"/>
    <property type="evidence" value="ECO:0007669"/>
    <property type="project" value="TreeGrafter"/>
</dbReference>
<dbReference type="Pfam" id="PF01395">
    <property type="entry name" value="PBP_GOBP"/>
    <property type="match status" value="1"/>
</dbReference>
<keyword evidence="3" id="KW-0964">Secreted</keyword>
<evidence type="ECO:0000313" key="6">
    <source>
        <dbReference type="EMBL" id="AWC08414.1"/>
    </source>
</evidence>
<dbReference type="CDD" id="cd23992">
    <property type="entry name" value="PBP_GOBP"/>
    <property type="match status" value="1"/>
</dbReference>
<dbReference type="GO" id="GO:0005549">
    <property type="term" value="F:odorant binding"/>
    <property type="evidence" value="ECO:0007669"/>
    <property type="project" value="InterPro"/>
</dbReference>
<comment type="subcellular location">
    <subcellularLocation>
        <location evidence="1">Secreted</location>
    </subcellularLocation>
</comment>
<dbReference type="GO" id="GO:0007608">
    <property type="term" value="P:sensory perception of smell"/>
    <property type="evidence" value="ECO:0007669"/>
    <property type="project" value="TreeGrafter"/>
</dbReference>
<feature type="signal peptide" evidence="5">
    <location>
        <begin position="1"/>
        <end position="19"/>
    </location>
</feature>
<evidence type="ECO:0000256" key="5">
    <source>
        <dbReference type="SAM" id="SignalP"/>
    </source>
</evidence>
<feature type="chain" id="PRO_5015608639" evidence="5">
    <location>
        <begin position="20"/>
        <end position="140"/>
    </location>
</feature>
<dbReference type="InterPro" id="IPR006170">
    <property type="entry name" value="PBP/GOBP"/>
</dbReference>